<feature type="transmembrane region" description="Helical" evidence="1">
    <location>
        <begin position="20"/>
        <end position="41"/>
    </location>
</feature>
<reference evidence="2" key="1">
    <citation type="journal article" date="2020" name="Nature">
        <title>Giant virus diversity and host interactions through global metagenomics.</title>
        <authorList>
            <person name="Schulz F."/>
            <person name="Roux S."/>
            <person name="Paez-Espino D."/>
            <person name="Jungbluth S."/>
            <person name="Walsh D.A."/>
            <person name="Denef V.J."/>
            <person name="McMahon K.D."/>
            <person name="Konstantinidis K.T."/>
            <person name="Eloe-Fadrosh E.A."/>
            <person name="Kyrpides N.C."/>
            <person name="Woyke T."/>
        </authorList>
    </citation>
    <scope>NUCLEOTIDE SEQUENCE</scope>
    <source>
        <strain evidence="2">GVMAG-S-3300012000-53</strain>
    </source>
</reference>
<keyword evidence="1" id="KW-1133">Transmembrane helix</keyword>
<keyword evidence="1" id="KW-0472">Membrane</keyword>
<protein>
    <submittedName>
        <fullName evidence="2">Uncharacterized protein</fullName>
    </submittedName>
</protein>
<feature type="transmembrane region" description="Helical" evidence="1">
    <location>
        <begin position="48"/>
        <end position="68"/>
    </location>
</feature>
<organism evidence="2">
    <name type="scientific">viral metagenome</name>
    <dbReference type="NCBI Taxonomy" id="1070528"/>
    <lineage>
        <taxon>unclassified sequences</taxon>
        <taxon>metagenomes</taxon>
        <taxon>organismal metagenomes</taxon>
    </lineage>
</organism>
<accession>A0A6C0KG47</accession>
<feature type="transmembrane region" description="Helical" evidence="1">
    <location>
        <begin position="80"/>
        <end position="98"/>
    </location>
</feature>
<evidence type="ECO:0000256" key="1">
    <source>
        <dbReference type="SAM" id="Phobius"/>
    </source>
</evidence>
<evidence type="ECO:0000313" key="2">
    <source>
        <dbReference type="EMBL" id="QHU16609.1"/>
    </source>
</evidence>
<dbReference type="EMBL" id="MN740887">
    <property type="protein sequence ID" value="QHU16609.1"/>
    <property type="molecule type" value="Genomic_DNA"/>
</dbReference>
<name>A0A6C0KG47_9ZZZZ</name>
<sequence length="115" mass="13755">MKEYLFHIENTMDHIKKPVYITVLVIIYIIYILAYLGLVNYNTTIVDYLNIGIQLFVAVFLIIKFHPYRKHELREFDAQIIYGCAIFLLVNLGLTEYFERFTKNIVNKIELKFNQ</sequence>
<dbReference type="AlphaFoldDB" id="A0A6C0KG47"/>
<proteinExistence type="predicted"/>
<keyword evidence="1" id="KW-0812">Transmembrane</keyword>